<evidence type="ECO:0000313" key="3">
    <source>
        <dbReference type="Proteomes" id="UP000886998"/>
    </source>
</evidence>
<keyword evidence="3" id="KW-1185">Reference proteome</keyword>
<organism evidence="2 3">
    <name type="scientific">Trichonephila inaurata madagascariensis</name>
    <dbReference type="NCBI Taxonomy" id="2747483"/>
    <lineage>
        <taxon>Eukaryota</taxon>
        <taxon>Metazoa</taxon>
        <taxon>Ecdysozoa</taxon>
        <taxon>Arthropoda</taxon>
        <taxon>Chelicerata</taxon>
        <taxon>Arachnida</taxon>
        <taxon>Araneae</taxon>
        <taxon>Araneomorphae</taxon>
        <taxon>Entelegynae</taxon>
        <taxon>Araneoidea</taxon>
        <taxon>Nephilidae</taxon>
        <taxon>Trichonephila</taxon>
        <taxon>Trichonephila inaurata</taxon>
    </lineage>
</organism>
<evidence type="ECO:0000313" key="2">
    <source>
        <dbReference type="EMBL" id="GFY79299.1"/>
    </source>
</evidence>
<gene>
    <name evidence="2" type="primary">X975_15193</name>
    <name evidence="2" type="ORF">TNIN_49091</name>
</gene>
<dbReference type="GO" id="GO:0003964">
    <property type="term" value="F:RNA-directed DNA polymerase activity"/>
    <property type="evidence" value="ECO:0007669"/>
    <property type="project" value="UniProtKB-KW"/>
</dbReference>
<feature type="coiled-coil region" evidence="1">
    <location>
        <begin position="35"/>
        <end position="72"/>
    </location>
</feature>
<reference evidence="2" key="1">
    <citation type="submission" date="2020-08" db="EMBL/GenBank/DDBJ databases">
        <title>Multicomponent nature underlies the extraordinary mechanical properties of spider dragline silk.</title>
        <authorList>
            <person name="Kono N."/>
            <person name="Nakamura H."/>
            <person name="Mori M."/>
            <person name="Yoshida Y."/>
            <person name="Ohtoshi R."/>
            <person name="Malay A.D."/>
            <person name="Moran D.A.P."/>
            <person name="Tomita M."/>
            <person name="Numata K."/>
            <person name="Arakawa K."/>
        </authorList>
    </citation>
    <scope>NUCLEOTIDE SEQUENCE</scope>
</reference>
<protein>
    <submittedName>
        <fullName evidence="2">Putative RNA-directed DNA polymerase from transposon X-element</fullName>
    </submittedName>
</protein>
<comment type="caution">
    <text evidence="2">The sequence shown here is derived from an EMBL/GenBank/DDBJ whole genome shotgun (WGS) entry which is preliminary data.</text>
</comment>
<evidence type="ECO:0000256" key="1">
    <source>
        <dbReference type="SAM" id="Coils"/>
    </source>
</evidence>
<dbReference type="EMBL" id="BMAV01023501">
    <property type="protein sequence ID" value="GFY79299.1"/>
    <property type="molecule type" value="Genomic_DNA"/>
</dbReference>
<name>A0A8X6YWQ4_9ARAC</name>
<proteinExistence type="predicted"/>
<sequence length="97" mass="11078">MDIDILKAKRKSLRAAFSMGCNGISNRIETETLGNNEVNALYKQLQNKFSLLETTQEEISDLLLMSDELKNTYLEDFSKAEEYLDKFCQICSLLEAS</sequence>
<keyword evidence="2" id="KW-0548">Nucleotidyltransferase</keyword>
<keyword evidence="2" id="KW-0695">RNA-directed DNA polymerase</keyword>
<dbReference type="Proteomes" id="UP000886998">
    <property type="component" value="Unassembled WGS sequence"/>
</dbReference>
<keyword evidence="1" id="KW-0175">Coiled coil</keyword>
<dbReference type="AlphaFoldDB" id="A0A8X6YWQ4"/>
<keyword evidence="2" id="KW-0808">Transferase</keyword>
<accession>A0A8X6YWQ4</accession>